<dbReference type="Proteomes" id="UP001437256">
    <property type="component" value="Unassembled WGS sequence"/>
</dbReference>
<sequence>MHSTQKNNDAKPQAQLRDLKLNVQQARTIRDKKAGELANVAKAALDMWAALPWVFDFDEQEEKQVKRVLEWVFGKIVEMEVPAEARKPWEELRKATELIEGLYHNLKDVRNYEEAKRETKMNTVLVEFERSFGGLCVVVLNGQAPSNEPPVGKIPHKARNVDYGDHFNLSTVGGNIITNKSSSDGSRTTTFNNRAHGGQNINYSTGRDQCTGRNIRVSTTTTGMDGSRVPQMSSHWTMDGNSRSSSYSEFIPLSPCSETPTFVNSSPAASVESFSSCDPENPFSDAHAYTPYRRSTQPVHRNPTFFANASNLTIDDVHYPEIGPDGIMPTPRPGHDQVNWSGGRHPSFRSTINSWNEGTGVQTDHNSDGVSDVSFGRNQNVNSGAEGFEVNN</sequence>
<evidence type="ECO:0000313" key="3">
    <source>
        <dbReference type="Proteomes" id="UP001437256"/>
    </source>
</evidence>
<feature type="region of interest" description="Disordered" evidence="1">
    <location>
        <begin position="180"/>
        <end position="240"/>
    </location>
</feature>
<feature type="region of interest" description="Disordered" evidence="1">
    <location>
        <begin position="357"/>
        <end position="392"/>
    </location>
</feature>
<dbReference type="EMBL" id="JBBXMP010000144">
    <property type="protein sequence ID" value="KAL0061199.1"/>
    <property type="molecule type" value="Genomic_DNA"/>
</dbReference>
<proteinExistence type="predicted"/>
<evidence type="ECO:0000313" key="2">
    <source>
        <dbReference type="EMBL" id="KAL0061199.1"/>
    </source>
</evidence>
<reference evidence="2 3" key="1">
    <citation type="submission" date="2024-05" db="EMBL/GenBank/DDBJ databases">
        <title>A draft genome resource for the thread blight pathogen Marasmius tenuissimus strain MS-2.</title>
        <authorList>
            <person name="Yulfo-Soto G.E."/>
            <person name="Baruah I.K."/>
            <person name="Amoako-Attah I."/>
            <person name="Bukari Y."/>
            <person name="Meinhardt L.W."/>
            <person name="Bailey B.A."/>
            <person name="Cohen S.P."/>
        </authorList>
    </citation>
    <scope>NUCLEOTIDE SEQUENCE [LARGE SCALE GENOMIC DNA]</scope>
    <source>
        <strain evidence="2 3">MS-2</strain>
    </source>
</reference>
<protein>
    <recommendedName>
        <fullName evidence="4">NACHT-NTPase and P-loop NTPases N-terminal domain-containing protein</fullName>
    </recommendedName>
</protein>
<comment type="caution">
    <text evidence="2">The sequence shown here is derived from an EMBL/GenBank/DDBJ whole genome shotgun (WGS) entry which is preliminary data.</text>
</comment>
<name>A0ABR2ZJQ5_9AGAR</name>
<organism evidence="2 3">
    <name type="scientific">Marasmius tenuissimus</name>
    <dbReference type="NCBI Taxonomy" id="585030"/>
    <lineage>
        <taxon>Eukaryota</taxon>
        <taxon>Fungi</taxon>
        <taxon>Dikarya</taxon>
        <taxon>Basidiomycota</taxon>
        <taxon>Agaricomycotina</taxon>
        <taxon>Agaricomycetes</taxon>
        <taxon>Agaricomycetidae</taxon>
        <taxon>Agaricales</taxon>
        <taxon>Marasmiineae</taxon>
        <taxon>Marasmiaceae</taxon>
        <taxon>Marasmius</taxon>
    </lineage>
</organism>
<gene>
    <name evidence="2" type="ORF">AAF712_011957</name>
</gene>
<keyword evidence="3" id="KW-1185">Reference proteome</keyword>
<accession>A0ABR2ZJQ5</accession>
<evidence type="ECO:0000256" key="1">
    <source>
        <dbReference type="SAM" id="MobiDB-lite"/>
    </source>
</evidence>
<evidence type="ECO:0008006" key="4">
    <source>
        <dbReference type="Google" id="ProtNLM"/>
    </source>
</evidence>